<feature type="non-terminal residue" evidence="2">
    <location>
        <position position="136"/>
    </location>
</feature>
<feature type="compositionally biased region" description="Low complexity" evidence="1">
    <location>
        <begin position="1"/>
        <end position="10"/>
    </location>
</feature>
<dbReference type="STRING" id="888268.A0A1E5VU76"/>
<gene>
    <name evidence="2" type="ORF">BAE44_0010358</name>
</gene>
<dbReference type="EMBL" id="LWDX02029574">
    <property type="protein sequence ID" value="OEL28624.1"/>
    <property type="molecule type" value="Genomic_DNA"/>
</dbReference>
<keyword evidence="3" id="KW-1185">Reference proteome</keyword>
<evidence type="ECO:0000313" key="3">
    <source>
        <dbReference type="Proteomes" id="UP000095767"/>
    </source>
</evidence>
<dbReference type="AlphaFoldDB" id="A0A1E5VU76"/>
<dbReference type="OrthoDB" id="10498540at2759"/>
<dbReference type="Proteomes" id="UP000095767">
    <property type="component" value="Unassembled WGS sequence"/>
</dbReference>
<name>A0A1E5VU76_9POAL</name>
<comment type="caution">
    <text evidence="2">The sequence shown here is derived from an EMBL/GenBank/DDBJ whole genome shotgun (WGS) entry which is preliminary data.</text>
</comment>
<feature type="region of interest" description="Disordered" evidence="1">
    <location>
        <begin position="1"/>
        <end position="23"/>
    </location>
</feature>
<organism evidence="2 3">
    <name type="scientific">Dichanthelium oligosanthes</name>
    <dbReference type="NCBI Taxonomy" id="888268"/>
    <lineage>
        <taxon>Eukaryota</taxon>
        <taxon>Viridiplantae</taxon>
        <taxon>Streptophyta</taxon>
        <taxon>Embryophyta</taxon>
        <taxon>Tracheophyta</taxon>
        <taxon>Spermatophyta</taxon>
        <taxon>Magnoliopsida</taxon>
        <taxon>Liliopsida</taxon>
        <taxon>Poales</taxon>
        <taxon>Poaceae</taxon>
        <taxon>PACMAD clade</taxon>
        <taxon>Panicoideae</taxon>
        <taxon>Panicodae</taxon>
        <taxon>Paniceae</taxon>
        <taxon>Dichantheliinae</taxon>
        <taxon>Dichanthelium</taxon>
    </lineage>
</organism>
<reference evidence="2 3" key="1">
    <citation type="submission" date="2016-09" db="EMBL/GenBank/DDBJ databases">
        <title>The draft genome of Dichanthelium oligosanthes: A C3 panicoid grass species.</title>
        <authorList>
            <person name="Studer A.J."/>
            <person name="Schnable J.C."/>
            <person name="Brutnell T.P."/>
        </authorList>
    </citation>
    <scope>NUCLEOTIDE SEQUENCE [LARGE SCALE GENOMIC DNA]</scope>
    <source>
        <strain evidence="3">cv. Kellogg 1175</strain>
        <tissue evidence="2">Leaf</tissue>
    </source>
</reference>
<protein>
    <submittedName>
        <fullName evidence="2">Uncharacterized protein</fullName>
    </submittedName>
</protein>
<evidence type="ECO:0000256" key="1">
    <source>
        <dbReference type="SAM" id="MobiDB-lite"/>
    </source>
</evidence>
<sequence length="136" mass="14180">MDYAGAAHPVAAPPPASDPHHAHYPHPYAGYPYPYSPYHQPAPALATDPSAATAVSSSCYYPIPAATPPVAAQYDPYTAYQYYGPPSGGTSDAGLSGYYFTAGEASQHAAAQVSQAATGKEAGKHFGFDPQRYAQV</sequence>
<evidence type="ECO:0000313" key="2">
    <source>
        <dbReference type="EMBL" id="OEL28624.1"/>
    </source>
</evidence>
<accession>A0A1E5VU76</accession>
<proteinExistence type="predicted"/>